<sequence length="41" mass="4870">MANLQVKCVTNSRRHARQVQGDGSWWARRERHRVLRVWAGP</sequence>
<evidence type="ECO:0000313" key="1">
    <source>
        <dbReference type="EMBL" id="ELP61982.1"/>
    </source>
</evidence>
<accession>L7ESJ9</accession>
<comment type="caution">
    <text evidence="1">The sequence shown here is derived from an EMBL/GenBank/DDBJ whole genome shotgun (WGS) entry which is preliminary data.</text>
</comment>
<evidence type="ECO:0000313" key="2">
    <source>
        <dbReference type="Proteomes" id="UP000010931"/>
    </source>
</evidence>
<dbReference type="Proteomes" id="UP000010931">
    <property type="component" value="Unassembled WGS sequence"/>
</dbReference>
<proteinExistence type="predicted"/>
<protein>
    <submittedName>
        <fullName evidence="1">Uncharacterized protein</fullName>
    </submittedName>
</protein>
<dbReference type="EMBL" id="AEJB01000642">
    <property type="protein sequence ID" value="ELP61982.1"/>
    <property type="molecule type" value="Genomic_DNA"/>
</dbReference>
<organism evidence="1 2">
    <name type="scientific">Streptomyces turgidiscabies (strain Car8)</name>
    <dbReference type="NCBI Taxonomy" id="698760"/>
    <lineage>
        <taxon>Bacteria</taxon>
        <taxon>Bacillati</taxon>
        <taxon>Actinomycetota</taxon>
        <taxon>Actinomycetes</taxon>
        <taxon>Kitasatosporales</taxon>
        <taxon>Streptomycetaceae</taxon>
        <taxon>Streptomyces</taxon>
    </lineage>
</organism>
<gene>
    <name evidence="1" type="ORF">STRTUCAR8_07660</name>
</gene>
<reference evidence="1 2" key="1">
    <citation type="journal article" date="2011" name="Plasmid">
        <title>Streptomyces turgidiscabies Car8 contains a modular pathogenicity island that shares virulence genes with other actinobacterial plant pathogens.</title>
        <authorList>
            <person name="Huguet-Tapia J.C."/>
            <person name="Badger J.H."/>
            <person name="Loria R."/>
            <person name="Pettis G.S."/>
        </authorList>
    </citation>
    <scope>NUCLEOTIDE SEQUENCE [LARGE SCALE GENOMIC DNA]</scope>
    <source>
        <strain evidence="1 2">Car8</strain>
    </source>
</reference>
<dbReference type="AlphaFoldDB" id="L7ESJ9"/>
<keyword evidence="2" id="KW-1185">Reference proteome</keyword>
<name>L7ESJ9_STRT8</name>